<feature type="transmembrane region" description="Helical" evidence="7">
    <location>
        <begin position="39"/>
        <end position="59"/>
    </location>
</feature>
<comment type="subcellular location">
    <subcellularLocation>
        <location evidence="1 7">Cell membrane</location>
        <topology evidence="1 7">Multi-pass membrane protein</topology>
    </subcellularLocation>
</comment>
<evidence type="ECO:0000259" key="8">
    <source>
        <dbReference type="Pfam" id="PF09335"/>
    </source>
</evidence>
<protein>
    <recommendedName>
        <fullName evidence="7">TVP38/TMEM64 family membrane protein</fullName>
    </recommendedName>
</protein>
<evidence type="ECO:0000313" key="9">
    <source>
        <dbReference type="EMBL" id="MFC6869506.1"/>
    </source>
</evidence>
<dbReference type="PANTHER" id="PTHR12677">
    <property type="entry name" value="GOLGI APPARATUS MEMBRANE PROTEIN TVP38-RELATED"/>
    <property type="match status" value="1"/>
</dbReference>
<keyword evidence="6 7" id="KW-0472">Membrane</keyword>
<keyword evidence="3 7" id="KW-1003">Cell membrane</keyword>
<keyword evidence="5 7" id="KW-1133">Transmembrane helix</keyword>
<name>A0ABW2C2I1_9PSEU</name>
<feature type="domain" description="VTT" evidence="8">
    <location>
        <begin position="59"/>
        <end position="176"/>
    </location>
</feature>
<evidence type="ECO:0000256" key="4">
    <source>
        <dbReference type="ARBA" id="ARBA00022692"/>
    </source>
</evidence>
<evidence type="ECO:0000256" key="1">
    <source>
        <dbReference type="ARBA" id="ARBA00004651"/>
    </source>
</evidence>
<dbReference type="EMBL" id="JBHSXX010000001">
    <property type="protein sequence ID" value="MFC6869506.1"/>
    <property type="molecule type" value="Genomic_DNA"/>
</dbReference>
<dbReference type="InterPro" id="IPR032816">
    <property type="entry name" value="VTT_dom"/>
</dbReference>
<evidence type="ECO:0000256" key="5">
    <source>
        <dbReference type="ARBA" id="ARBA00022989"/>
    </source>
</evidence>
<feature type="transmembrane region" description="Helical" evidence="7">
    <location>
        <begin position="71"/>
        <end position="96"/>
    </location>
</feature>
<feature type="transmembrane region" description="Helical" evidence="7">
    <location>
        <begin position="185"/>
        <end position="205"/>
    </location>
</feature>
<feature type="transmembrane region" description="Helical" evidence="7">
    <location>
        <begin position="156"/>
        <end position="179"/>
    </location>
</feature>
<evidence type="ECO:0000256" key="3">
    <source>
        <dbReference type="ARBA" id="ARBA00022475"/>
    </source>
</evidence>
<dbReference type="PROSITE" id="PS51257">
    <property type="entry name" value="PROKAR_LIPOPROTEIN"/>
    <property type="match status" value="1"/>
</dbReference>
<sequence>MRDRTRLLVALGVLIACVVLAFTAPIPSPTEVREMAVAAGPAAPLVFFCVYAVCVALPLPRTAFNLASGLLLGNVLGIGVALAATMASGALGYALARPVGTRLFHRHLDHDAVRAVDAKLTGGGVLGVASLRLIPVIPFAPMSYCCGLSSIPLRPYLLGTALGSVPGTAAVVVLGDALTGQTPPTLIACYAAFALIGGVGVYRIVRRPASPAAMRVTPDGLTATRPSE</sequence>
<evidence type="ECO:0000313" key="10">
    <source>
        <dbReference type="Proteomes" id="UP001596337"/>
    </source>
</evidence>
<evidence type="ECO:0000256" key="6">
    <source>
        <dbReference type="ARBA" id="ARBA00023136"/>
    </source>
</evidence>
<feature type="transmembrane region" description="Helical" evidence="7">
    <location>
        <begin position="124"/>
        <end position="144"/>
    </location>
</feature>
<gene>
    <name evidence="9" type="ORF">ACFQGD_20425</name>
</gene>
<comment type="caution">
    <text evidence="9">The sequence shown here is derived from an EMBL/GenBank/DDBJ whole genome shotgun (WGS) entry which is preliminary data.</text>
</comment>
<dbReference type="InterPro" id="IPR015414">
    <property type="entry name" value="TMEM64"/>
</dbReference>
<proteinExistence type="inferred from homology"/>
<reference evidence="10" key="1">
    <citation type="journal article" date="2019" name="Int. J. Syst. Evol. Microbiol.">
        <title>The Global Catalogue of Microorganisms (GCM) 10K type strain sequencing project: providing services to taxonomists for standard genome sequencing and annotation.</title>
        <authorList>
            <consortium name="The Broad Institute Genomics Platform"/>
            <consortium name="The Broad Institute Genome Sequencing Center for Infectious Disease"/>
            <person name="Wu L."/>
            <person name="Ma J."/>
        </authorList>
    </citation>
    <scope>NUCLEOTIDE SEQUENCE [LARGE SCALE GENOMIC DNA]</scope>
    <source>
        <strain evidence="10">KCTC 32255</strain>
    </source>
</reference>
<keyword evidence="10" id="KW-1185">Reference proteome</keyword>
<dbReference type="Proteomes" id="UP001596337">
    <property type="component" value="Unassembled WGS sequence"/>
</dbReference>
<organism evidence="9 10">
    <name type="scientific">Haloechinothrix salitolerans</name>
    <dbReference type="NCBI Taxonomy" id="926830"/>
    <lineage>
        <taxon>Bacteria</taxon>
        <taxon>Bacillati</taxon>
        <taxon>Actinomycetota</taxon>
        <taxon>Actinomycetes</taxon>
        <taxon>Pseudonocardiales</taxon>
        <taxon>Pseudonocardiaceae</taxon>
        <taxon>Haloechinothrix</taxon>
    </lineage>
</organism>
<accession>A0ABW2C2I1</accession>
<evidence type="ECO:0000256" key="7">
    <source>
        <dbReference type="RuleBase" id="RU366058"/>
    </source>
</evidence>
<evidence type="ECO:0000256" key="2">
    <source>
        <dbReference type="ARBA" id="ARBA00008640"/>
    </source>
</evidence>
<dbReference type="PANTHER" id="PTHR12677:SF59">
    <property type="entry name" value="GOLGI APPARATUS MEMBRANE PROTEIN TVP38-RELATED"/>
    <property type="match status" value="1"/>
</dbReference>
<dbReference type="Pfam" id="PF09335">
    <property type="entry name" value="VTT_dom"/>
    <property type="match status" value="1"/>
</dbReference>
<dbReference type="RefSeq" id="WP_345397104.1">
    <property type="nucleotide sequence ID" value="NZ_BAABLA010000027.1"/>
</dbReference>
<comment type="similarity">
    <text evidence="2 7">Belongs to the TVP38/TMEM64 family.</text>
</comment>
<keyword evidence="4 7" id="KW-0812">Transmembrane</keyword>